<feature type="transmembrane region" description="Helical" evidence="2">
    <location>
        <begin position="59"/>
        <end position="79"/>
    </location>
</feature>
<organism evidence="3 4">
    <name type="scientific">Leptospirillum ferrodiazotrophum</name>
    <dbReference type="NCBI Taxonomy" id="412449"/>
    <lineage>
        <taxon>Bacteria</taxon>
        <taxon>Pseudomonadati</taxon>
        <taxon>Nitrospirota</taxon>
        <taxon>Nitrospiria</taxon>
        <taxon>Nitrospirales</taxon>
        <taxon>Nitrospiraceae</taxon>
        <taxon>Leptospirillum</taxon>
    </lineage>
</organism>
<evidence type="ECO:0000313" key="3">
    <source>
        <dbReference type="EMBL" id="EES52735.1"/>
    </source>
</evidence>
<keyword evidence="2" id="KW-1133">Transmembrane helix</keyword>
<keyword evidence="2" id="KW-0812">Transmembrane</keyword>
<keyword evidence="4" id="KW-1185">Reference proteome</keyword>
<keyword evidence="2" id="KW-0472">Membrane</keyword>
<name>C6HX25_9BACT</name>
<keyword evidence="1" id="KW-0175">Coiled coil</keyword>
<evidence type="ECO:0000313" key="4">
    <source>
        <dbReference type="Proteomes" id="UP000009374"/>
    </source>
</evidence>
<evidence type="ECO:0000256" key="1">
    <source>
        <dbReference type="SAM" id="Coils"/>
    </source>
</evidence>
<gene>
    <name evidence="3" type="ORF">UBAL3_92050107</name>
</gene>
<evidence type="ECO:0000256" key="2">
    <source>
        <dbReference type="SAM" id="Phobius"/>
    </source>
</evidence>
<proteinExistence type="predicted"/>
<dbReference type="AlphaFoldDB" id="C6HX25"/>
<dbReference type="Proteomes" id="UP000009374">
    <property type="component" value="Unassembled WGS sequence"/>
</dbReference>
<accession>C6HX25</accession>
<sequence length="205" mass="24146">MDKHISGLMEKLAQAEQELEAALASELKSRQKDFQYRIEEKKVLFEENMERVNRQIRQGIVAFLASTPITSLLVAPVIYSLYIPLALLDLWIMLYQAVCFKAYGIPRVRRSDFIVLDRGGLPYLNFIEQFNCNYCGYANGLVAYAREVASRTEQYFCPIKHARKILGTHDRYRYFFDFGDGERYRKELERLREELRKNPKTTHEQ</sequence>
<feature type="coiled-coil region" evidence="1">
    <location>
        <begin position="5"/>
        <end position="32"/>
    </location>
</feature>
<protein>
    <submittedName>
        <fullName evidence="3">Uncharacterized protein</fullName>
    </submittedName>
</protein>
<reference evidence="3 4" key="1">
    <citation type="journal article" date="2009" name="Appl. Environ. Microbiol.">
        <title>Community genomic and proteomic analyses of chemoautotrophic iron-oxidizing "Leptospirillum rubarum" (Group II) and "Leptospirillum ferrodiazotrophum" (Group III) bacteria in acid mine drainage biofilms.</title>
        <authorList>
            <person name="Goltsman D.S."/>
            <person name="Denef V.J."/>
            <person name="Singer S.W."/>
            <person name="VerBerkmoes N.C."/>
            <person name="Lefsrud M."/>
            <person name="Mueller R.S."/>
            <person name="Dick G.J."/>
            <person name="Sun C.L."/>
            <person name="Wheeler K.E."/>
            <person name="Zemla A."/>
            <person name="Baker B.J."/>
            <person name="Hauser L."/>
            <person name="Land M."/>
            <person name="Shah M.B."/>
            <person name="Thelen M.P."/>
            <person name="Hettich R.L."/>
            <person name="Banfield J.F."/>
        </authorList>
    </citation>
    <scope>NUCLEOTIDE SEQUENCE [LARGE SCALE GENOMIC DNA]</scope>
</reference>
<dbReference type="EMBL" id="GG693873">
    <property type="protein sequence ID" value="EES52735.1"/>
    <property type="molecule type" value="Genomic_DNA"/>
</dbReference>